<gene>
    <name evidence="2" type="ORF">Ddye_029627</name>
</gene>
<dbReference type="GO" id="GO:0003677">
    <property type="term" value="F:DNA binding"/>
    <property type="evidence" value="ECO:0007669"/>
    <property type="project" value="InterPro"/>
</dbReference>
<name>A0AAD9TET3_9ROSI</name>
<sequence>MASNIKCKFEKYWGSLETTNKLLIIAILLDLRYNLQYVSYCFAVLYGFGNRDSMTGNIKDALVELYECYSALYGGGGVGDGGIDRVDEIPSFGDLENLEKLTQTLMTMPTFDAEV</sequence>
<reference evidence="2" key="1">
    <citation type="journal article" date="2023" name="Plant J.">
        <title>Genome sequences and population genomics provide insights into the demographic history, inbreeding, and mutation load of two 'living fossil' tree species of Dipteronia.</title>
        <authorList>
            <person name="Feng Y."/>
            <person name="Comes H.P."/>
            <person name="Chen J."/>
            <person name="Zhu S."/>
            <person name="Lu R."/>
            <person name="Zhang X."/>
            <person name="Li P."/>
            <person name="Qiu J."/>
            <person name="Olsen K.M."/>
            <person name="Qiu Y."/>
        </authorList>
    </citation>
    <scope>NUCLEOTIDE SEQUENCE</scope>
    <source>
        <strain evidence="2">KIB01</strain>
    </source>
</reference>
<keyword evidence="3" id="KW-1185">Reference proteome</keyword>
<dbReference type="InterPro" id="IPR025525">
    <property type="entry name" value="hAT-like_transposase_RNase-H"/>
</dbReference>
<dbReference type="Pfam" id="PF14372">
    <property type="entry name" value="hAT-like_RNase-H"/>
    <property type="match status" value="1"/>
</dbReference>
<dbReference type="Proteomes" id="UP001280121">
    <property type="component" value="Unassembled WGS sequence"/>
</dbReference>
<evidence type="ECO:0000313" key="3">
    <source>
        <dbReference type="Proteomes" id="UP001280121"/>
    </source>
</evidence>
<comment type="caution">
    <text evidence="2">The sequence shown here is derived from an EMBL/GenBank/DDBJ whole genome shotgun (WGS) entry which is preliminary data.</text>
</comment>
<dbReference type="AlphaFoldDB" id="A0AAD9TET3"/>
<proteinExistence type="predicted"/>
<organism evidence="2 3">
    <name type="scientific">Dipteronia dyeriana</name>
    <dbReference type="NCBI Taxonomy" id="168575"/>
    <lineage>
        <taxon>Eukaryota</taxon>
        <taxon>Viridiplantae</taxon>
        <taxon>Streptophyta</taxon>
        <taxon>Embryophyta</taxon>
        <taxon>Tracheophyta</taxon>
        <taxon>Spermatophyta</taxon>
        <taxon>Magnoliopsida</taxon>
        <taxon>eudicotyledons</taxon>
        <taxon>Gunneridae</taxon>
        <taxon>Pentapetalae</taxon>
        <taxon>rosids</taxon>
        <taxon>malvids</taxon>
        <taxon>Sapindales</taxon>
        <taxon>Sapindaceae</taxon>
        <taxon>Hippocastanoideae</taxon>
        <taxon>Acereae</taxon>
        <taxon>Dipteronia</taxon>
    </lineage>
</organism>
<protein>
    <recommendedName>
        <fullName evidence="1">hAT-like transposase RNase-H fold domain-containing protein</fullName>
    </recommendedName>
</protein>
<evidence type="ECO:0000313" key="2">
    <source>
        <dbReference type="EMBL" id="KAK2634835.1"/>
    </source>
</evidence>
<evidence type="ECO:0000259" key="1">
    <source>
        <dbReference type="Pfam" id="PF14372"/>
    </source>
</evidence>
<dbReference type="EMBL" id="JANJYI010000009">
    <property type="protein sequence ID" value="KAK2634835.1"/>
    <property type="molecule type" value="Genomic_DNA"/>
</dbReference>
<feature type="domain" description="hAT-like transposase RNase-H fold" evidence="1">
    <location>
        <begin position="1"/>
        <end position="69"/>
    </location>
</feature>
<accession>A0AAD9TET3</accession>